<name>A0A921DVH8_9LACO</name>
<dbReference type="EMBL" id="DYXY01000207">
    <property type="protein sequence ID" value="HJE15975.1"/>
    <property type="molecule type" value="Genomic_DNA"/>
</dbReference>
<gene>
    <name evidence="1" type="ORF">K8W17_07845</name>
</gene>
<comment type="caution">
    <text evidence="1">The sequence shown here is derived from an EMBL/GenBank/DDBJ whole genome shotgun (WGS) entry which is preliminary data.</text>
</comment>
<sequence>MTVDRHFRLTDEEATRLGILSNKTGYTVNAIIRMLIDNVDSVTMSKLRTLTKHDDLILANAKYNAMLRKNIATNINELAKYVNGSNVNNDALENAFYEMCNRVDHLQKEMDKRYASFKDNK</sequence>
<protein>
    <submittedName>
        <fullName evidence="1">Uncharacterized protein</fullName>
    </submittedName>
</protein>
<accession>A0A921DVH8</accession>
<dbReference type="Proteomes" id="UP000774947">
    <property type="component" value="Unassembled WGS sequence"/>
</dbReference>
<reference evidence="1" key="2">
    <citation type="submission" date="2021-09" db="EMBL/GenBank/DDBJ databases">
        <authorList>
            <person name="Gilroy R."/>
        </authorList>
    </citation>
    <scope>NUCLEOTIDE SEQUENCE</scope>
    <source>
        <strain evidence="1">CHK173-2119</strain>
    </source>
</reference>
<proteinExistence type="predicted"/>
<dbReference type="AlphaFoldDB" id="A0A921DVH8"/>
<organism evidence="1 2">
    <name type="scientific">Lapidilactobacillus dextrinicus</name>
    <dbReference type="NCBI Taxonomy" id="51664"/>
    <lineage>
        <taxon>Bacteria</taxon>
        <taxon>Bacillati</taxon>
        <taxon>Bacillota</taxon>
        <taxon>Bacilli</taxon>
        <taxon>Lactobacillales</taxon>
        <taxon>Lactobacillaceae</taxon>
        <taxon>Lapidilactobacillus</taxon>
    </lineage>
</organism>
<evidence type="ECO:0000313" key="1">
    <source>
        <dbReference type="EMBL" id="HJE15975.1"/>
    </source>
</evidence>
<evidence type="ECO:0000313" key="2">
    <source>
        <dbReference type="Proteomes" id="UP000774947"/>
    </source>
</evidence>
<reference evidence="1" key="1">
    <citation type="journal article" date="2021" name="PeerJ">
        <title>Extensive microbial diversity within the chicken gut microbiome revealed by metagenomics and culture.</title>
        <authorList>
            <person name="Gilroy R."/>
            <person name="Ravi A."/>
            <person name="Getino M."/>
            <person name="Pursley I."/>
            <person name="Horton D.L."/>
            <person name="Alikhan N.F."/>
            <person name="Baker D."/>
            <person name="Gharbi K."/>
            <person name="Hall N."/>
            <person name="Watson M."/>
            <person name="Adriaenssens E.M."/>
            <person name="Foster-Nyarko E."/>
            <person name="Jarju S."/>
            <person name="Secka A."/>
            <person name="Antonio M."/>
            <person name="Oren A."/>
            <person name="Chaudhuri R.R."/>
            <person name="La Ragione R."/>
            <person name="Hildebrand F."/>
            <person name="Pallen M.J."/>
        </authorList>
    </citation>
    <scope>NUCLEOTIDE SEQUENCE</scope>
    <source>
        <strain evidence="1">CHK173-2119</strain>
    </source>
</reference>